<name>A0A3N1P1U7_9GAMM</name>
<organism evidence="10 11">
    <name type="scientific">Marinimicrobium koreense</name>
    <dbReference type="NCBI Taxonomy" id="306545"/>
    <lineage>
        <taxon>Bacteria</taxon>
        <taxon>Pseudomonadati</taxon>
        <taxon>Pseudomonadota</taxon>
        <taxon>Gammaproteobacteria</taxon>
        <taxon>Cellvibrionales</taxon>
        <taxon>Cellvibrionaceae</taxon>
        <taxon>Marinimicrobium</taxon>
    </lineage>
</organism>
<dbReference type="GO" id="GO:0006364">
    <property type="term" value="P:rRNA processing"/>
    <property type="evidence" value="ECO:0007669"/>
    <property type="project" value="UniProtKB-UniRule"/>
</dbReference>
<evidence type="ECO:0000256" key="7">
    <source>
        <dbReference type="ARBA" id="ARBA00022833"/>
    </source>
</evidence>
<evidence type="ECO:0000256" key="2">
    <source>
        <dbReference type="ARBA" id="ARBA00022517"/>
    </source>
</evidence>
<evidence type="ECO:0000313" key="10">
    <source>
        <dbReference type="EMBL" id="ROQ20690.1"/>
    </source>
</evidence>
<dbReference type="NCBIfam" id="TIGR00043">
    <property type="entry name" value="rRNA maturation RNase YbeY"/>
    <property type="match status" value="1"/>
</dbReference>
<dbReference type="InterPro" id="IPR020549">
    <property type="entry name" value="YbeY_CS"/>
</dbReference>
<dbReference type="Proteomes" id="UP000273643">
    <property type="component" value="Unassembled WGS sequence"/>
</dbReference>
<keyword evidence="8" id="KW-0698">rRNA processing</keyword>
<dbReference type="PANTHER" id="PTHR46986">
    <property type="entry name" value="ENDORIBONUCLEASE YBEY, CHLOROPLASTIC"/>
    <property type="match status" value="1"/>
</dbReference>
<dbReference type="InterPro" id="IPR002036">
    <property type="entry name" value="YbeY"/>
</dbReference>
<reference evidence="10 11" key="1">
    <citation type="submission" date="2018-11" db="EMBL/GenBank/DDBJ databases">
        <title>Genomic Encyclopedia of Type Strains, Phase IV (KMG-IV): sequencing the most valuable type-strain genomes for metagenomic binning, comparative biology and taxonomic classification.</title>
        <authorList>
            <person name="Goeker M."/>
        </authorList>
    </citation>
    <scope>NUCLEOTIDE SEQUENCE [LARGE SCALE GENOMIC DNA]</scope>
    <source>
        <strain evidence="10 11">DSM 16974</strain>
    </source>
</reference>
<dbReference type="GO" id="GO:0004521">
    <property type="term" value="F:RNA endonuclease activity"/>
    <property type="evidence" value="ECO:0007669"/>
    <property type="project" value="UniProtKB-UniRule"/>
</dbReference>
<protein>
    <recommendedName>
        <fullName evidence="8">Endoribonuclease YbeY</fullName>
        <ecNumber evidence="8">3.1.-.-</ecNumber>
    </recommendedName>
</protein>
<evidence type="ECO:0000256" key="1">
    <source>
        <dbReference type="ARBA" id="ARBA00010875"/>
    </source>
</evidence>
<proteinExistence type="inferred from homology"/>
<dbReference type="InterPro" id="IPR023091">
    <property type="entry name" value="MetalPrtase_cat_dom_sf_prd"/>
</dbReference>
<dbReference type="PANTHER" id="PTHR46986:SF1">
    <property type="entry name" value="ENDORIBONUCLEASE YBEY, CHLOROPLASTIC"/>
    <property type="match status" value="1"/>
</dbReference>
<accession>A0A3N1P1U7</accession>
<dbReference type="HAMAP" id="MF_00009">
    <property type="entry name" value="Endoribonucl_YbeY"/>
    <property type="match status" value="1"/>
</dbReference>
<evidence type="ECO:0000256" key="6">
    <source>
        <dbReference type="ARBA" id="ARBA00022801"/>
    </source>
</evidence>
<evidence type="ECO:0000256" key="3">
    <source>
        <dbReference type="ARBA" id="ARBA00022722"/>
    </source>
</evidence>
<keyword evidence="11" id="KW-1185">Reference proteome</keyword>
<dbReference type="EC" id="3.1.-.-" evidence="8"/>
<sequence length="170" mass="18526">MPLTIDIAVASEDGGLPSSELIERWIGAALEAGAPRPDAEVSVCIVDEAESQALNHRYRGKDKPTNVLSFPADLPAELELPLLGDLVVCAPVVAREAKEQGKSPEAHWAHMLVHGTLHLLGYDHIDPEEADQMESLETRILTRLNYPAPYDEAPIPGESQPTGQIQTHER</sequence>
<dbReference type="SUPFAM" id="SSF55486">
    <property type="entry name" value="Metalloproteases ('zincins'), catalytic domain"/>
    <property type="match status" value="1"/>
</dbReference>
<comment type="caution">
    <text evidence="10">The sequence shown here is derived from an EMBL/GenBank/DDBJ whole genome shotgun (WGS) entry which is preliminary data.</text>
</comment>
<comment type="subcellular location">
    <subcellularLocation>
        <location evidence="8">Cytoplasm</location>
    </subcellularLocation>
</comment>
<dbReference type="GO" id="GO:0005737">
    <property type="term" value="C:cytoplasm"/>
    <property type="evidence" value="ECO:0007669"/>
    <property type="project" value="UniProtKB-SubCell"/>
</dbReference>
<dbReference type="Gene3D" id="3.40.390.30">
    <property type="entry name" value="Metalloproteases ('zincins'), catalytic domain"/>
    <property type="match status" value="1"/>
</dbReference>
<evidence type="ECO:0000313" key="11">
    <source>
        <dbReference type="Proteomes" id="UP000273643"/>
    </source>
</evidence>
<evidence type="ECO:0000256" key="9">
    <source>
        <dbReference type="SAM" id="MobiDB-lite"/>
    </source>
</evidence>
<comment type="cofactor">
    <cofactor evidence="8">
        <name>Zn(2+)</name>
        <dbReference type="ChEBI" id="CHEBI:29105"/>
    </cofactor>
    <text evidence="8">Binds 1 zinc ion.</text>
</comment>
<feature type="binding site" evidence="8">
    <location>
        <position position="124"/>
    </location>
    <ligand>
        <name>Zn(2+)</name>
        <dbReference type="ChEBI" id="CHEBI:29105"/>
        <note>catalytic</note>
    </ligand>
</feature>
<evidence type="ECO:0000256" key="5">
    <source>
        <dbReference type="ARBA" id="ARBA00022759"/>
    </source>
</evidence>
<feature type="binding site" evidence="8">
    <location>
        <position position="118"/>
    </location>
    <ligand>
        <name>Zn(2+)</name>
        <dbReference type="ChEBI" id="CHEBI:29105"/>
        <note>catalytic</note>
    </ligand>
</feature>
<keyword evidence="6 8" id="KW-0378">Hydrolase</keyword>
<comment type="similarity">
    <text evidence="1 8">Belongs to the endoribonuclease YbeY family.</text>
</comment>
<keyword evidence="5 8" id="KW-0255">Endonuclease</keyword>
<dbReference type="GO" id="GO:0004222">
    <property type="term" value="F:metalloendopeptidase activity"/>
    <property type="evidence" value="ECO:0007669"/>
    <property type="project" value="InterPro"/>
</dbReference>
<feature type="binding site" evidence="8">
    <location>
        <position position="114"/>
    </location>
    <ligand>
        <name>Zn(2+)</name>
        <dbReference type="ChEBI" id="CHEBI:29105"/>
        <note>catalytic</note>
    </ligand>
</feature>
<keyword evidence="8" id="KW-0963">Cytoplasm</keyword>
<keyword evidence="7 8" id="KW-0862">Zinc</keyword>
<dbReference type="RefSeq" id="WP_425462021.1">
    <property type="nucleotide sequence ID" value="NZ_JBHYFO010000004.1"/>
</dbReference>
<keyword evidence="3 8" id="KW-0540">Nuclease</keyword>
<keyword evidence="4 8" id="KW-0479">Metal-binding</keyword>
<dbReference type="GO" id="GO:0008270">
    <property type="term" value="F:zinc ion binding"/>
    <property type="evidence" value="ECO:0007669"/>
    <property type="project" value="UniProtKB-UniRule"/>
</dbReference>
<gene>
    <name evidence="8" type="primary">ybeY</name>
    <name evidence="10" type="ORF">EDC38_1303</name>
</gene>
<feature type="compositionally biased region" description="Polar residues" evidence="9">
    <location>
        <begin position="159"/>
        <end position="170"/>
    </location>
</feature>
<evidence type="ECO:0000256" key="8">
    <source>
        <dbReference type="HAMAP-Rule" id="MF_00009"/>
    </source>
</evidence>
<dbReference type="Pfam" id="PF02130">
    <property type="entry name" value="YbeY"/>
    <property type="match status" value="1"/>
</dbReference>
<keyword evidence="2 8" id="KW-0690">Ribosome biogenesis</keyword>
<dbReference type="PROSITE" id="PS01306">
    <property type="entry name" value="UPF0054"/>
    <property type="match status" value="1"/>
</dbReference>
<dbReference type="AlphaFoldDB" id="A0A3N1P1U7"/>
<comment type="function">
    <text evidence="8">Single strand-specific metallo-endoribonuclease involved in late-stage 70S ribosome quality control and in maturation of the 3' terminus of the 16S rRNA.</text>
</comment>
<evidence type="ECO:0000256" key="4">
    <source>
        <dbReference type="ARBA" id="ARBA00022723"/>
    </source>
</evidence>
<feature type="region of interest" description="Disordered" evidence="9">
    <location>
        <begin position="148"/>
        <end position="170"/>
    </location>
</feature>
<dbReference type="EMBL" id="RJUK01000001">
    <property type="protein sequence ID" value="ROQ20690.1"/>
    <property type="molecule type" value="Genomic_DNA"/>
</dbReference>